<evidence type="ECO:0000256" key="7">
    <source>
        <dbReference type="ARBA" id="ARBA00022777"/>
    </source>
</evidence>
<evidence type="ECO:0000256" key="2">
    <source>
        <dbReference type="ARBA" id="ARBA00005810"/>
    </source>
</evidence>
<sequence length="201" mass="21444">MACPINLHSSEYGRQTLALVALGGNLFSSTGSPAQTLCAALRALPGEGLKPVAVSRFWRSPAYPPGSGPDYVNAAAVVRTTLDPQGTLTALHGIEMRLGRTRDGGRWQARAIDLDLLAMGDAVLPHAATQDLWRALPPDRQRQVAPGELILPHPRMQDRAFVLAPLAEVAPSWRHPRTGQTVAQMLAALDRAALEGLTPLG</sequence>
<evidence type="ECO:0000259" key="13">
    <source>
        <dbReference type="Pfam" id="PF01288"/>
    </source>
</evidence>
<evidence type="ECO:0000256" key="12">
    <source>
        <dbReference type="ARBA" id="ARBA00033413"/>
    </source>
</evidence>
<reference evidence="14 15" key="1">
    <citation type="submission" date="2017-09" db="EMBL/GenBank/DDBJ databases">
        <title>Paracoccus alkalisoli sp. nov., isolated from saline alkaline soil.</title>
        <authorList>
            <person name="Dong X."/>
            <person name="Zhang G."/>
        </authorList>
    </citation>
    <scope>NUCLEOTIDE SEQUENCE [LARGE SCALE GENOMIC DNA]</scope>
    <source>
        <strain evidence="14 15">WN007</strain>
    </source>
</reference>
<comment type="pathway">
    <text evidence="1">Cofactor biosynthesis; tetrahydrofolate biosynthesis; 2-amino-4-hydroxy-6-hydroxymethyl-7,8-dihydropteridine diphosphate from 7,8-dihydroneopterin triphosphate: step 4/4.</text>
</comment>
<dbReference type="OrthoDB" id="9808041at2"/>
<organism evidence="14 15">
    <name type="scientific">Paracoccus salipaludis</name>
    <dbReference type="NCBI Taxonomy" id="2032623"/>
    <lineage>
        <taxon>Bacteria</taxon>
        <taxon>Pseudomonadati</taxon>
        <taxon>Pseudomonadota</taxon>
        <taxon>Alphaproteobacteria</taxon>
        <taxon>Rhodobacterales</taxon>
        <taxon>Paracoccaceae</taxon>
        <taxon>Paracoccus</taxon>
    </lineage>
</organism>
<keyword evidence="6" id="KW-0547">Nucleotide-binding</keyword>
<dbReference type="RefSeq" id="WP_095640960.1">
    <property type="nucleotide sequence ID" value="NZ_NSJZ01000015.1"/>
</dbReference>
<protein>
    <recommendedName>
        <fullName evidence="4">2-amino-4-hydroxy-6-hydroxymethyldihydropteridine pyrophosphokinase</fullName>
        <ecNumber evidence="3">2.7.6.3</ecNumber>
    </recommendedName>
    <alternativeName>
        <fullName evidence="11">6-hydroxymethyl-7,8-dihydropterin pyrophosphokinase</fullName>
    </alternativeName>
    <alternativeName>
        <fullName evidence="12">7,8-dihydro-6-hydroxymethylpterin-pyrophosphokinase</fullName>
    </alternativeName>
</protein>
<accession>A0A2A2GFF0</accession>
<feature type="domain" description="7,8-dihydro-6-hydroxymethylpterin-pyrophosphokinase" evidence="13">
    <location>
        <begin position="20"/>
        <end position="171"/>
    </location>
</feature>
<dbReference type="SUPFAM" id="SSF55083">
    <property type="entry name" value="6-hydroxymethyl-7,8-dihydropterin pyrophosphokinase, HPPK"/>
    <property type="match status" value="1"/>
</dbReference>
<keyword evidence="7 14" id="KW-0418">Kinase</keyword>
<dbReference type="Pfam" id="PF01288">
    <property type="entry name" value="HPPK"/>
    <property type="match status" value="1"/>
</dbReference>
<dbReference type="AlphaFoldDB" id="A0A2A2GFF0"/>
<dbReference type="InterPro" id="IPR000550">
    <property type="entry name" value="Hppk"/>
</dbReference>
<evidence type="ECO:0000256" key="6">
    <source>
        <dbReference type="ARBA" id="ARBA00022741"/>
    </source>
</evidence>
<dbReference type="UniPathway" id="UPA00077">
    <property type="reaction ID" value="UER00155"/>
</dbReference>
<dbReference type="PANTHER" id="PTHR43071:SF1">
    <property type="entry name" value="2-AMINO-4-HYDROXY-6-HYDROXYMETHYLDIHYDROPTERIDINE PYROPHOSPHOKINASE"/>
    <property type="match status" value="1"/>
</dbReference>
<dbReference type="Gene3D" id="3.30.70.560">
    <property type="entry name" value="7,8-Dihydro-6-hydroxymethylpterin-pyrophosphokinase HPPK"/>
    <property type="match status" value="1"/>
</dbReference>
<dbReference type="EMBL" id="NSJZ01000015">
    <property type="protein sequence ID" value="PAU96356.1"/>
    <property type="molecule type" value="Genomic_DNA"/>
</dbReference>
<comment type="function">
    <text evidence="10">Catalyzes the transfer of pyrophosphate from adenosine triphosphate (ATP) to 6-hydroxymethyl-7,8-dihydropterin, an enzymatic step in folate biosynthesis pathway.</text>
</comment>
<dbReference type="GO" id="GO:0046656">
    <property type="term" value="P:folic acid biosynthetic process"/>
    <property type="evidence" value="ECO:0007669"/>
    <property type="project" value="UniProtKB-KW"/>
</dbReference>
<name>A0A2A2GFF0_9RHOB</name>
<evidence type="ECO:0000256" key="11">
    <source>
        <dbReference type="ARBA" id="ARBA00029766"/>
    </source>
</evidence>
<dbReference type="GO" id="GO:0016301">
    <property type="term" value="F:kinase activity"/>
    <property type="evidence" value="ECO:0007669"/>
    <property type="project" value="UniProtKB-KW"/>
</dbReference>
<comment type="similarity">
    <text evidence="2">Belongs to the HPPK family.</text>
</comment>
<gene>
    <name evidence="14" type="primary">folK</name>
    <name evidence="14" type="ORF">CK240_14005</name>
</gene>
<keyword evidence="9" id="KW-0289">Folate biosynthesis</keyword>
<evidence type="ECO:0000256" key="5">
    <source>
        <dbReference type="ARBA" id="ARBA00022679"/>
    </source>
</evidence>
<dbReference type="InterPro" id="IPR035907">
    <property type="entry name" value="Hppk_sf"/>
</dbReference>
<evidence type="ECO:0000256" key="8">
    <source>
        <dbReference type="ARBA" id="ARBA00022840"/>
    </source>
</evidence>
<keyword evidence="8" id="KW-0067">ATP-binding</keyword>
<evidence type="ECO:0000313" key="15">
    <source>
        <dbReference type="Proteomes" id="UP000218023"/>
    </source>
</evidence>
<evidence type="ECO:0000313" key="14">
    <source>
        <dbReference type="EMBL" id="PAU96356.1"/>
    </source>
</evidence>
<dbReference type="Proteomes" id="UP000218023">
    <property type="component" value="Unassembled WGS sequence"/>
</dbReference>
<evidence type="ECO:0000256" key="10">
    <source>
        <dbReference type="ARBA" id="ARBA00029409"/>
    </source>
</evidence>
<dbReference type="CDD" id="cd00483">
    <property type="entry name" value="HPPK"/>
    <property type="match status" value="1"/>
</dbReference>
<evidence type="ECO:0000256" key="9">
    <source>
        <dbReference type="ARBA" id="ARBA00022909"/>
    </source>
</evidence>
<comment type="caution">
    <text evidence="14">The sequence shown here is derived from an EMBL/GenBank/DDBJ whole genome shotgun (WGS) entry which is preliminary data.</text>
</comment>
<evidence type="ECO:0000256" key="1">
    <source>
        <dbReference type="ARBA" id="ARBA00005051"/>
    </source>
</evidence>
<dbReference type="GO" id="GO:0005524">
    <property type="term" value="F:ATP binding"/>
    <property type="evidence" value="ECO:0007669"/>
    <property type="project" value="UniProtKB-KW"/>
</dbReference>
<dbReference type="PANTHER" id="PTHR43071">
    <property type="entry name" value="2-AMINO-4-HYDROXY-6-HYDROXYMETHYLDIHYDROPTERIDINE PYROPHOSPHOKINASE"/>
    <property type="match status" value="1"/>
</dbReference>
<keyword evidence="5" id="KW-0808">Transferase</keyword>
<dbReference type="GO" id="GO:0046654">
    <property type="term" value="P:tetrahydrofolate biosynthetic process"/>
    <property type="evidence" value="ECO:0007669"/>
    <property type="project" value="UniProtKB-UniPathway"/>
</dbReference>
<dbReference type="NCBIfam" id="TIGR01498">
    <property type="entry name" value="folK"/>
    <property type="match status" value="1"/>
</dbReference>
<proteinExistence type="inferred from homology"/>
<evidence type="ECO:0000256" key="3">
    <source>
        <dbReference type="ARBA" id="ARBA00013253"/>
    </source>
</evidence>
<keyword evidence="15" id="KW-1185">Reference proteome</keyword>
<dbReference type="GO" id="GO:0003848">
    <property type="term" value="F:2-amino-4-hydroxy-6-hydroxymethyldihydropteridine diphosphokinase activity"/>
    <property type="evidence" value="ECO:0007669"/>
    <property type="project" value="UniProtKB-EC"/>
</dbReference>
<dbReference type="EC" id="2.7.6.3" evidence="3"/>
<evidence type="ECO:0000256" key="4">
    <source>
        <dbReference type="ARBA" id="ARBA00016218"/>
    </source>
</evidence>